<organism evidence="2 3">
    <name type="scientific">Skermania pinensis</name>
    <dbReference type="NCBI Taxonomy" id="39122"/>
    <lineage>
        <taxon>Bacteria</taxon>
        <taxon>Bacillati</taxon>
        <taxon>Actinomycetota</taxon>
        <taxon>Actinomycetes</taxon>
        <taxon>Mycobacteriales</taxon>
        <taxon>Gordoniaceae</taxon>
        <taxon>Skermania</taxon>
    </lineage>
</organism>
<dbReference type="EMBL" id="CP079105">
    <property type="protein sequence ID" value="QXQ13478.1"/>
    <property type="molecule type" value="Genomic_DNA"/>
</dbReference>
<protein>
    <submittedName>
        <fullName evidence="2">Uma2 family endonuclease</fullName>
    </submittedName>
</protein>
<sequence>MSAPKMTDHRYTYEEWVQLPEDERLEIEVVEGVLVVSPRGSAFHQNAVHRLEQGLRSALPDHLWPLAEVDVVLATEPLTVRIPDVIVADTAVVGDNPPRFAGSEVHLAVEVLSAGTRRVDRVMKFAEYAEAGIAQYWIVDLDPPITLRAFVLVGAGYEAAGEFCGAVVLPVAGCPVRLDVGALTGR</sequence>
<dbReference type="Pfam" id="PF05685">
    <property type="entry name" value="Uma2"/>
    <property type="match status" value="1"/>
</dbReference>
<feature type="domain" description="Putative restriction endonuclease" evidence="1">
    <location>
        <begin position="14"/>
        <end position="143"/>
    </location>
</feature>
<evidence type="ECO:0000259" key="1">
    <source>
        <dbReference type="Pfam" id="PF05685"/>
    </source>
</evidence>
<dbReference type="Proteomes" id="UP000887023">
    <property type="component" value="Chromosome"/>
</dbReference>
<keyword evidence="2" id="KW-0540">Nuclease</keyword>
<evidence type="ECO:0000313" key="2">
    <source>
        <dbReference type="EMBL" id="QXQ13478.1"/>
    </source>
</evidence>
<dbReference type="PANTHER" id="PTHR35400:SF3">
    <property type="entry name" value="SLL1072 PROTEIN"/>
    <property type="match status" value="1"/>
</dbReference>
<keyword evidence="3" id="KW-1185">Reference proteome</keyword>
<name>A0ABX8S6J9_9ACTN</name>
<keyword evidence="2" id="KW-0255">Endonuclease</keyword>
<accession>A0ABX8S6J9</accession>
<gene>
    <name evidence="2" type="ORF">KV203_16890</name>
</gene>
<evidence type="ECO:0000313" key="3">
    <source>
        <dbReference type="Proteomes" id="UP000887023"/>
    </source>
</evidence>
<dbReference type="PANTHER" id="PTHR35400">
    <property type="entry name" value="SLR1083 PROTEIN"/>
    <property type="match status" value="1"/>
</dbReference>
<dbReference type="InterPro" id="IPR008538">
    <property type="entry name" value="Uma2"/>
</dbReference>
<dbReference type="GO" id="GO:0004519">
    <property type="term" value="F:endonuclease activity"/>
    <property type="evidence" value="ECO:0007669"/>
    <property type="project" value="UniProtKB-KW"/>
</dbReference>
<reference evidence="2" key="1">
    <citation type="submission" date="2021-07" db="EMBL/GenBank/DDBJ databases">
        <title>Candidatus Kaistella beijingensis sp. nov. isolated from a municipal wastewater treatment plant is involved in sludge foaming.</title>
        <authorList>
            <person name="Song Y."/>
            <person name="Liu S.-J."/>
        </authorList>
    </citation>
    <scope>NUCLEOTIDE SEQUENCE</scope>
    <source>
        <strain evidence="2">DSM 43998</strain>
    </source>
</reference>
<proteinExistence type="predicted"/>
<dbReference type="RefSeq" id="WP_218820999.1">
    <property type="nucleotide sequence ID" value="NZ_CBCRUZ010000007.1"/>
</dbReference>
<keyword evidence="2" id="KW-0378">Hydrolase</keyword>
<dbReference type="CDD" id="cd06260">
    <property type="entry name" value="DUF820-like"/>
    <property type="match status" value="1"/>
</dbReference>